<dbReference type="KEGG" id="lxy:O159_07820"/>
<evidence type="ECO:0000313" key="8">
    <source>
        <dbReference type="Proteomes" id="UP000016743"/>
    </source>
</evidence>
<dbReference type="EMBL" id="CP006734">
    <property type="protein sequence ID" value="AGW40939.1"/>
    <property type="molecule type" value="Genomic_DNA"/>
</dbReference>
<feature type="transmembrane region" description="Helical" evidence="5">
    <location>
        <begin position="329"/>
        <end position="352"/>
    </location>
</feature>
<keyword evidence="4 5" id="KW-0472">Membrane</keyword>
<proteinExistence type="predicted"/>
<evidence type="ECO:0000256" key="3">
    <source>
        <dbReference type="ARBA" id="ARBA00022989"/>
    </source>
</evidence>
<protein>
    <recommendedName>
        <fullName evidence="6">Major facilitator superfamily (MFS) profile domain-containing protein</fullName>
    </recommendedName>
</protein>
<dbReference type="InterPro" id="IPR052524">
    <property type="entry name" value="MFS_Cyanate_Porter"/>
</dbReference>
<dbReference type="HOGENOM" id="CLU_038046_0_0_11"/>
<comment type="subcellular location">
    <subcellularLocation>
        <location evidence="1">Cell membrane</location>
        <topology evidence="1">Multi-pass membrane protein</topology>
    </subcellularLocation>
</comment>
<dbReference type="SUPFAM" id="SSF103473">
    <property type="entry name" value="MFS general substrate transporter"/>
    <property type="match status" value="1"/>
</dbReference>
<dbReference type="InterPro" id="IPR020846">
    <property type="entry name" value="MFS_dom"/>
</dbReference>
<evidence type="ECO:0000256" key="1">
    <source>
        <dbReference type="ARBA" id="ARBA00004651"/>
    </source>
</evidence>
<keyword evidence="3 5" id="KW-1133">Transmembrane helix</keyword>
<dbReference type="InterPro" id="IPR011701">
    <property type="entry name" value="MFS"/>
</dbReference>
<dbReference type="GO" id="GO:0005886">
    <property type="term" value="C:plasma membrane"/>
    <property type="evidence" value="ECO:0007669"/>
    <property type="project" value="UniProtKB-SubCell"/>
</dbReference>
<evidence type="ECO:0000256" key="5">
    <source>
        <dbReference type="SAM" id="Phobius"/>
    </source>
</evidence>
<accession>U3P665</accession>
<keyword evidence="2 5" id="KW-0812">Transmembrane</keyword>
<dbReference type="InterPro" id="IPR036259">
    <property type="entry name" value="MFS_trans_sf"/>
</dbReference>
<reference evidence="7 8" key="1">
    <citation type="journal article" date="2013" name="Genome Announc.">
        <title>Complete Genome Sequence of Leifsonia xyli subsp. cynodontis Strain DSM46306, a Gram-Positive Bacterial Pathogen of Grasses.</title>
        <authorList>
            <person name="Monteiro-Vitorello C.B."/>
            <person name="Zerillo M.M."/>
            <person name="Van Sluys M.A."/>
            <person name="Camargo L.E."/>
            <person name="Kitajima J.P."/>
        </authorList>
    </citation>
    <scope>NUCLEOTIDE SEQUENCE [LARGE SCALE GENOMIC DNA]</scope>
    <source>
        <strain evidence="7 8">DSM 46306</strain>
    </source>
</reference>
<evidence type="ECO:0000259" key="6">
    <source>
        <dbReference type="PROSITE" id="PS50850"/>
    </source>
</evidence>
<evidence type="ECO:0000313" key="7">
    <source>
        <dbReference type="EMBL" id="AGW40939.1"/>
    </source>
</evidence>
<feature type="transmembrane region" description="Helical" evidence="5">
    <location>
        <begin position="297"/>
        <end position="317"/>
    </location>
</feature>
<feature type="transmembrane region" description="Helical" evidence="5">
    <location>
        <begin position="122"/>
        <end position="145"/>
    </location>
</feature>
<feature type="transmembrane region" description="Helical" evidence="5">
    <location>
        <begin position="34"/>
        <end position="56"/>
    </location>
</feature>
<dbReference type="PATRIC" id="fig|1389489.3.peg.755"/>
<feature type="transmembrane region" description="Helical" evidence="5">
    <location>
        <begin position="358"/>
        <end position="381"/>
    </location>
</feature>
<dbReference type="Pfam" id="PF07690">
    <property type="entry name" value="MFS_1"/>
    <property type="match status" value="1"/>
</dbReference>
<dbReference type="GO" id="GO:0022857">
    <property type="term" value="F:transmembrane transporter activity"/>
    <property type="evidence" value="ECO:0007669"/>
    <property type="project" value="InterPro"/>
</dbReference>
<feature type="transmembrane region" description="Helical" evidence="5">
    <location>
        <begin position="272"/>
        <end position="291"/>
    </location>
</feature>
<dbReference type="Proteomes" id="UP000016743">
    <property type="component" value="Chromosome"/>
</dbReference>
<dbReference type="PANTHER" id="PTHR23523:SF2">
    <property type="entry name" value="2-NITROIMIDAZOLE TRANSPORTER"/>
    <property type="match status" value="1"/>
</dbReference>
<dbReference type="Gene3D" id="1.20.1250.20">
    <property type="entry name" value="MFS general substrate transporter like domains"/>
    <property type="match status" value="2"/>
</dbReference>
<dbReference type="PANTHER" id="PTHR23523">
    <property type="match status" value="1"/>
</dbReference>
<feature type="transmembrane region" description="Helical" evidence="5">
    <location>
        <begin position="157"/>
        <end position="176"/>
    </location>
</feature>
<feature type="transmembrane region" description="Helical" evidence="5">
    <location>
        <begin position="63"/>
        <end position="82"/>
    </location>
</feature>
<keyword evidence="8" id="KW-1185">Reference proteome</keyword>
<feature type="domain" description="Major facilitator superfamily (MFS) profile" evidence="6">
    <location>
        <begin position="1"/>
        <end position="387"/>
    </location>
</feature>
<dbReference type="STRING" id="1389489.O159_07820"/>
<evidence type="ECO:0000256" key="4">
    <source>
        <dbReference type="ARBA" id="ARBA00023136"/>
    </source>
</evidence>
<feature type="transmembrane region" description="Helical" evidence="5">
    <location>
        <begin position="205"/>
        <end position="226"/>
    </location>
</feature>
<dbReference type="eggNOG" id="COG2807">
    <property type="taxonomic scope" value="Bacteria"/>
</dbReference>
<sequence>MALLGILLVAANLRTAVAALSPIFAEIRVEFPVSSVGVGLLGMMPPACFALFGLIAPRFTRRVSLEAVLLIALGVMLAGHLVRAASGSFLQLAIGSAVAFAGMGVGNVLLPPLVKRYFPDRIGLVTALYATVISFSTLLPPLVAVPVADASSWHVSLGMWALVSVLAIVPWLRILLTRTPAHPGRDVEVEQAGHSAVARVWRSGLGWAMAIVFATSSLNAYAMFGWLPQILHDVAGTPPAEAGTLLSVYAAMGVPAGLLVPLLAARMRNVALLVYAGVAFFVIGYLGLIVAPTTATLLWVAIAGLGPLLFPLSLVLINTRTRTHAGSVALSGFAQGIGYVIGSFGPLAVGLLHELTGAWTLALAFLTATALAAAAAGAVVARPVPLEDR</sequence>
<feature type="transmembrane region" description="Helical" evidence="5">
    <location>
        <begin position="246"/>
        <end position="265"/>
    </location>
</feature>
<evidence type="ECO:0000256" key="2">
    <source>
        <dbReference type="ARBA" id="ARBA00022692"/>
    </source>
</evidence>
<gene>
    <name evidence="7" type="ORF">O159_07820</name>
</gene>
<feature type="transmembrane region" description="Helical" evidence="5">
    <location>
        <begin position="88"/>
        <end position="110"/>
    </location>
</feature>
<dbReference type="PROSITE" id="PS50850">
    <property type="entry name" value="MFS"/>
    <property type="match status" value="1"/>
</dbReference>
<dbReference type="AlphaFoldDB" id="U3P665"/>
<name>U3P665_LEIXC</name>
<organism evidence="7 8">
    <name type="scientific">Leifsonia xyli subsp. cynodontis DSM 46306</name>
    <dbReference type="NCBI Taxonomy" id="1389489"/>
    <lineage>
        <taxon>Bacteria</taxon>
        <taxon>Bacillati</taxon>
        <taxon>Actinomycetota</taxon>
        <taxon>Actinomycetes</taxon>
        <taxon>Micrococcales</taxon>
        <taxon>Microbacteriaceae</taxon>
        <taxon>Leifsonia</taxon>
    </lineage>
</organism>